<comment type="caution">
    <text evidence="2">The sequence shown here is derived from an EMBL/GenBank/DDBJ whole genome shotgun (WGS) entry which is preliminary data.</text>
</comment>
<proteinExistence type="predicted"/>
<name>A0ABP1RUP7_9HEXA</name>
<feature type="transmembrane region" description="Helical" evidence="1">
    <location>
        <begin position="118"/>
        <end position="139"/>
    </location>
</feature>
<gene>
    <name evidence="2" type="ORF">ODALV1_LOCUS26354</name>
</gene>
<evidence type="ECO:0000256" key="1">
    <source>
        <dbReference type="SAM" id="Phobius"/>
    </source>
</evidence>
<keyword evidence="1" id="KW-0812">Transmembrane</keyword>
<dbReference type="EMBL" id="CAXLJM020000111">
    <property type="protein sequence ID" value="CAL8136247.1"/>
    <property type="molecule type" value="Genomic_DNA"/>
</dbReference>
<sequence length="190" mass="21285">MEYLKYRARVKIVGFIDSGLMGVSCFILFISTIVLYTLSWGVSLSEIILQKLSESTRKNINGIQINSTARTLSIDGETTSFTYFYISSVIDCAVTTIQLIAAMLLINSTKLGKHAKSAYRMAAFWFAFGLVIFIAYAIWRIVDQLWLNLVLGMIYRGILLGVAWKYVCELRIHVVGASPPGWQPPNGIDK</sequence>
<keyword evidence="1" id="KW-0472">Membrane</keyword>
<protein>
    <submittedName>
        <fullName evidence="2">Uncharacterized protein</fullName>
    </submittedName>
</protein>
<feature type="transmembrane region" description="Helical" evidence="1">
    <location>
        <begin position="12"/>
        <end position="36"/>
    </location>
</feature>
<reference evidence="2 3" key="1">
    <citation type="submission" date="2024-08" db="EMBL/GenBank/DDBJ databases">
        <authorList>
            <person name="Cucini C."/>
            <person name="Frati F."/>
        </authorList>
    </citation>
    <scope>NUCLEOTIDE SEQUENCE [LARGE SCALE GENOMIC DNA]</scope>
</reference>
<dbReference type="Proteomes" id="UP001642540">
    <property type="component" value="Unassembled WGS sequence"/>
</dbReference>
<accession>A0ABP1RUP7</accession>
<keyword evidence="1" id="KW-1133">Transmembrane helix</keyword>
<organism evidence="2 3">
    <name type="scientific">Orchesella dallaii</name>
    <dbReference type="NCBI Taxonomy" id="48710"/>
    <lineage>
        <taxon>Eukaryota</taxon>
        <taxon>Metazoa</taxon>
        <taxon>Ecdysozoa</taxon>
        <taxon>Arthropoda</taxon>
        <taxon>Hexapoda</taxon>
        <taxon>Collembola</taxon>
        <taxon>Entomobryomorpha</taxon>
        <taxon>Entomobryoidea</taxon>
        <taxon>Orchesellidae</taxon>
        <taxon>Orchesellinae</taxon>
        <taxon>Orchesella</taxon>
    </lineage>
</organism>
<keyword evidence="3" id="KW-1185">Reference proteome</keyword>
<evidence type="ECO:0000313" key="2">
    <source>
        <dbReference type="EMBL" id="CAL8136247.1"/>
    </source>
</evidence>
<evidence type="ECO:0000313" key="3">
    <source>
        <dbReference type="Proteomes" id="UP001642540"/>
    </source>
</evidence>
<feature type="transmembrane region" description="Helical" evidence="1">
    <location>
        <begin position="145"/>
        <end position="164"/>
    </location>
</feature>
<feature type="transmembrane region" description="Helical" evidence="1">
    <location>
        <begin position="83"/>
        <end position="106"/>
    </location>
</feature>